<reference evidence="2" key="1">
    <citation type="submission" date="2020-02" db="EMBL/GenBank/DDBJ databases">
        <authorList>
            <person name="Meier V. D."/>
        </authorList>
    </citation>
    <scope>NUCLEOTIDE SEQUENCE</scope>
    <source>
        <strain evidence="2">AVDCRST_MAG15</strain>
    </source>
</reference>
<name>A0A6J4PUT1_9RHOB</name>
<dbReference type="EMBL" id="CADCUU010000364">
    <property type="protein sequence ID" value="CAA9425159.1"/>
    <property type="molecule type" value="Genomic_DNA"/>
</dbReference>
<feature type="non-terminal residue" evidence="2">
    <location>
        <position position="1"/>
    </location>
</feature>
<dbReference type="AlphaFoldDB" id="A0A6J4PUT1"/>
<feature type="compositionally biased region" description="Basic residues" evidence="1">
    <location>
        <begin position="1"/>
        <end position="19"/>
    </location>
</feature>
<accession>A0A6J4PUT1</accession>
<proteinExistence type="predicted"/>
<protein>
    <submittedName>
        <fullName evidence="2">Uncharacterized protein</fullName>
    </submittedName>
</protein>
<feature type="compositionally biased region" description="Basic residues" evidence="1">
    <location>
        <begin position="53"/>
        <end position="68"/>
    </location>
</feature>
<feature type="region of interest" description="Disordered" evidence="1">
    <location>
        <begin position="1"/>
        <end position="79"/>
    </location>
</feature>
<evidence type="ECO:0000256" key="1">
    <source>
        <dbReference type="SAM" id="MobiDB-lite"/>
    </source>
</evidence>
<organism evidence="2">
    <name type="scientific">uncultured Rubellimicrobium sp</name>
    <dbReference type="NCBI Taxonomy" id="543078"/>
    <lineage>
        <taxon>Bacteria</taxon>
        <taxon>Pseudomonadati</taxon>
        <taxon>Pseudomonadota</taxon>
        <taxon>Alphaproteobacteria</taxon>
        <taxon>Rhodobacterales</taxon>
        <taxon>Roseobacteraceae</taxon>
        <taxon>Rubellimicrobium</taxon>
        <taxon>environmental samples</taxon>
    </lineage>
</organism>
<sequence>DRRTHRPRRGRLHPVRAYRRVGLLHEPDARRAGLERLPPRHAARPRPQGRAGPARRREPRHRPPPLRRRGPDPCRLGPVQRLDRLPRLAACRSPARLHPRLSPGLVAGPVDHLDGGLHGDGAPAPRRPFL</sequence>
<evidence type="ECO:0000313" key="2">
    <source>
        <dbReference type="EMBL" id="CAA9425159.1"/>
    </source>
</evidence>
<feature type="non-terminal residue" evidence="2">
    <location>
        <position position="130"/>
    </location>
</feature>
<feature type="compositionally biased region" description="Basic and acidic residues" evidence="1">
    <location>
        <begin position="23"/>
        <end position="38"/>
    </location>
</feature>
<gene>
    <name evidence="2" type="ORF">AVDCRST_MAG15-2455</name>
</gene>